<comment type="caution">
    <text evidence="1">The sequence shown here is derived from an EMBL/GenBank/DDBJ whole genome shotgun (WGS) entry which is preliminary data.</text>
</comment>
<name>A0ABR2F7S8_9ROSI</name>
<sequence>MALLHSIITGRKINVKRIIVNKTLKCIEMGNINLLFPLLITNLCFQHKVPKLNSDKALAIKGTTISPATWRHLTGVETKEKGKKRMTEPTLKIQGCQIYSSTNTSKIFARGTCPNKSKEVLVKY</sequence>
<reference evidence="1 2" key="1">
    <citation type="journal article" date="2024" name="G3 (Bethesda)">
        <title>Genome assembly of Hibiscus sabdariffa L. provides insights into metabolisms of medicinal natural products.</title>
        <authorList>
            <person name="Kim T."/>
        </authorList>
    </citation>
    <scope>NUCLEOTIDE SEQUENCE [LARGE SCALE GENOMIC DNA]</scope>
    <source>
        <strain evidence="1">TK-2024</strain>
        <tissue evidence="1">Old leaves</tissue>
    </source>
</reference>
<keyword evidence="2" id="KW-1185">Reference proteome</keyword>
<accession>A0ABR2F7S8</accession>
<gene>
    <name evidence="1" type="ORF">V6N12_062078</name>
</gene>
<dbReference type="EMBL" id="JBBPBM010000007">
    <property type="protein sequence ID" value="KAK8574383.1"/>
    <property type="molecule type" value="Genomic_DNA"/>
</dbReference>
<organism evidence="1 2">
    <name type="scientific">Hibiscus sabdariffa</name>
    <name type="common">roselle</name>
    <dbReference type="NCBI Taxonomy" id="183260"/>
    <lineage>
        <taxon>Eukaryota</taxon>
        <taxon>Viridiplantae</taxon>
        <taxon>Streptophyta</taxon>
        <taxon>Embryophyta</taxon>
        <taxon>Tracheophyta</taxon>
        <taxon>Spermatophyta</taxon>
        <taxon>Magnoliopsida</taxon>
        <taxon>eudicotyledons</taxon>
        <taxon>Gunneridae</taxon>
        <taxon>Pentapetalae</taxon>
        <taxon>rosids</taxon>
        <taxon>malvids</taxon>
        <taxon>Malvales</taxon>
        <taxon>Malvaceae</taxon>
        <taxon>Malvoideae</taxon>
        <taxon>Hibiscus</taxon>
    </lineage>
</organism>
<evidence type="ECO:0000313" key="2">
    <source>
        <dbReference type="Proteomes" id="UP001472677"/>
    </source>
</evidence>
<dbReference type="Proteomes" id="UP001472677">
    <property type="component" value="Unassembled WGS sequence"/>
</dbReference>
<protein>
    <submittedName>
        <fullName evidence="1">Uncharacterized protein</fullName>
    </submittedName>
</protein>
<proteinExistence type="predicted"/>
<evidence type="ECO:0000313" key="1">
    <source>
        <dbReference type="EMBL" id="KAK8574383.1"/>
    </source>
</evidence>